<dbReference type="AlphaFoldDB" id="A0A7D9IV35"/>
<evidence type="ECO:0000256" key="4">
    <source>
        <dbReference type="ARBA" id="ARBA00023136"/>
    </source>
</evidence>
<dbReference type="EC" id="2.3.1.225" evidence="7"/>
<evidence type="ECO:0000313" key="10">
    <source>
        <dbReference type="Proteomes" id="UP001152795"/>
    </source>
</evidence>
<dbReference type="PANTHER" id="PTHR12349">
    <property type="entry name" value="ANKYRIN REPEAT AND LEM DOMAIN-CONTAINING PROTEIN 2"/>
    <property type="match status" value="1"/>
</dbReference>
<proteinExistence type="inferred from homology"/>
<feature type="transmembrane region" description="Helical" evidence="7">
    <location>
        <begin position="21"/>
        <end position="41"/>
    </location>
</feature>
<keyword evidence="2 7" id="KW-0812">Transmembrane</keyword>
<gene>
    <name evidence="9" type="ORF">PACLA_8A064912</name>
</gene>
<dbReference type="OrthoDB" id="4096362at2759"/>
<comment type="similarity">
    <text evidence="5">Belongs to the DHHC palmitoyltransferase family. ERF2/ZDHHC9 subfamily.</text>
</comment>
<name>A0A7D9IV35_PARCT</name>
<feature type="region of interest" description="Disordered" evidence="8">
    <location>
        <begin position="286"/>
        <end position="349"/>
    </location>
</feature>
<feature type="transmembrane region" description="Helical" evidence="7">
    <location>
        <begin position="47"/>
        <end position="64"/>
    </location>
</feature>
<keyword evidence="7" id="KW-0012">Acyltransferase</keyword>
<feature type="transmembrane region" description="Helical" evidence="7">
    <location>
        <begin position="184"/>
        <end position="207"/>
    </location>
</feature>
<feature type="compositionally biased region" description="Polar residues" evidence="8">
    <location>
        <begin position="286"/>
        <end position="297"/>
    </location>
</feature>
<dbReference type="Pfam" id="PF01529">
    <property type="entry name" value="DHHC"/>
    <property type="match status" value="1"/>
</dbReference>
<evidence type="ECO:0000256" key="6">
    <source>
        <dbReference type="ARBA" id="ARBA00047790"/>
    </source>
</evidence>
<dbReference type="Proteomes" id="UP001152795">
    <property type="component" value="Unassembled WGS sequence"/>
</dbReference>
<organism evidence="9 10">
    <name type="scientific">Paramuricea clavata</name>
    <name type="common">Red gorgonian</name>
    <name type="synonym">Violescent sea-whip</name>
    <dbReference type="NCBI Taxonomy" id="317549"/>
    <lineage>
        <taxon>Eukaryota</taxon>
        <taxon>Metazoa</taxon>
        <taxon>Cnidaria</taxon>
        <taxon>Anthozoa</taxon>
        <taxon>Octocorallia</taxon>
        <taxon>Malacalcyonacea</taxon>
        <taxon>Plexauridae</taxon>
        <taxon>Paramuricea</taxon>
    </lineage>
</organism>
<dbReference type="InterPro" id="IPR001594">
    <property type="entry name" value="Palmitoyltrfase_DHHC"/>
</dbReference>
<keyword evidence="3 7" id="KW-1133">Transmembrane helix</keyword>
<dbReference type="GO" id="GO:0016020">
    <property type="term" value="C:membrane"/>
    <property type="evidence" value="ECO:0007669"/>
    <property type="project" value="UniProtKB-SubCell"/>
</dbReference>
<evidence type="ECO:0000256" key="3">
    <source>
        <dbReference type="ARBA" id="ARBA00022989"/>
    </source>
</evidence>
<keyword evidence="7" id="KW-0808">Transferase</keyword>
<dbReference type="PANTHER" id="PTHR12349:SF2">
    <property type="entry name" value="PALMITOYLTRANSFERASE ZDHHC8"/>
    <property type="match status" value="1"/>
</dbReference>
<evidence type="ECO:0000256" key="7">
    <source>
        <dbReference type="RuleBase" id="RU079119"/>
    </source>
</evidence>
<reference evidence="9" key="1">
    <citation type="submission" date="2020-04" db="EMBL/GenBank/DDBJ databases">
        <authorList>
            <person name="Alioto T."/>
            <person name="Alioto T."/>
            <person name="Gomez Garrido J."/>
        </authorList>
    </citation>
    <scope>NUCLEOTIDE SEQUENCE</scope>
    <source>
        <strain evidence="9">A484AB</strain>
    </source>
</reference>
<dbReference type="PROSITE" id="PS50216">
    <property type="entry name" value="DHHC"/>
    <property type="match status" value="1"/>
</dbReference>
<sequence length="363" mass="41194">MSDHRERRKLCSSKRVPVFSALFLLIATTAVFFVFPCRYLVAEVSPWIAVYEAILTLVIISNFFQATIQDPGKIPRVALEAIPDDDFKSPLFKSVEINGISIKMKWCDTCKFYRPPRCSHCSLCNRCIEVFDHHCPWVDNCVGKRNYRYFFLFLSSLSVQLVSVFTFCLIATLKLDGDFDDSNVIASVVIMVICGLVAFPVFGLTFFHIGLISWGRTTNEQVTGKVRRGFNPFNSGCCANWEKVFCSPIQPHHMHCEKLNEQSDVNGETSPQDVRFEMEMMPNHEMSFTNTRNSNGTRPDGISPPPPQKTNLQTPEPRSEPTLLPQTSPLRSPRSPNARGASPMFYTPEKQLGQVRVYREAEV</sequence>
<evidence type="ECO:0000313" key="9">
    <source>
        <dbReference type="EMBL" id="CAB4017733.1"/>
    </source>
</evidence>
<evidence type="ECO:0000256" key="2">
    <source>
        <dbReference type="ARBA" id="ARBA00022692"/>
    </source>
</evidence>
<keyword evidence="10" id="KW-1185">Reference proteome</keyword>
<feature type="transmembrane region" description="Helical" evidence="7">
    <location>
        <begin position="149"/>
        <end position="172"/>
    </location>
</feature>
<accession>A0A7D9IV35</accession>
<protein>
    <recommendedName>
        <fullName evidence="7">Palmitoyltransferase</fullName>
        <ecNumber evidence="7">2.3.1.225</ecNumber>
    </recommendedName>
</protein>
<comment type="subcellular location">
    <subcellularLocation>
        <location evidence="1">Membrane</location>
        <topology evidence="1">Multi-pass membrane protein</topology>
    </subcellularLocation>
</comment>
<evidence type="ECO:0000256" key="8">
    <source>
        <dbReference type="SAM" id="MobiDB-lite"/>
    </source>
</evidence>
<dbReference type="EMBL" id="CACRXK020009688">
    <property type="protein sequence ID" value="CAB4017733.1"/>
    <property type="molecule type" value="Genomic_DNA"/>
</dbReference>
<evidence type="ECO:0000256" key="1">
    <source>
        <dbReference type="ARBA" id="ARBA00004141"/>
    </source>
</evidence>
<evidence type="ECO:0000256" key="5">
    <source>
        <dbReference type="ARBA" id="ARBA00023463"/>
    </source>
</evidence>
<comment type="caution">
    <text evidence="9">The sequence shown here is derived from an EMBL/GenBank/DDBJ whole genome shotgun (WGS) entry which is preliminary data.</text>
</comment>
<keyword evidence="4 7" id="KW-0472">Membrane</keyword>
<dbReference type="GO" id="GO:0019706">
    <property type="term" value="F:protein-cysteine S-palmitoyltransferase activity"/>
    <property type="evidence" value="ECO:0007669"/>
    <property type="project" value="UniProtKB-EC"/>
</dbReference>
<comment type="catalytic activity">
    <reaction evidence="6">
        <text>L-cysteinyl-[protein] + hexadecanoyl-CoA = S-hexadecanoyl-L-cysteinyl-[protein] + CoA</text>
        <dbReference type="Rhea" id="RHEA:36683"/>
        <dbReference type="Rhea" id="RHEA-COMP:10131"/>
        <dbReference type="Rhea" id="RHEA-COMP:11032"/>
        <dbReference type="ChEBI" id="CHEBI:29950"/>
        <dbReference type="ChEBI" id="CHEBI:57287"/>
        <dbReference type="ChEBI" id="CHEBI:57379"/>
        <dbReference type="ChEBI" id="CHEBI:74151"/>
        <dbReference type="EC" id="2.3.1.225"/>
    </reaction>
    <physiologicalReaction direction="left-to-right" evidence="6">
        <dbReference type="Rhea" id="RHEA:36684"/>
    </physiologicalReaction>
</comment>
<comment type="domain">
    <text evidence="7">The DHHC domain is required for palmitoyltransferase activity.</text>
</comment>